<dbReference type="HOGENOM" id="CLU_107924_1_0_11"/>
<keyword evidence="3" id="KW-1185">Reference proteome</keyword>
<evidence type="ECO:0000256" key="1">
    <source>
        <dbReference type="SAM" id="SignalP"/>
    </source>
</evidence>
<feature type="chain" id="PRO_5004532155" description="Secreted protein" evidence="1">
    <location>
        <begin position="21"/>
        <end position="189"/>
    </location>
</feature>
<dbReference type="KEGG" id="cmd:B841_04725"/>
<proteinExistence type="predicted"/>
<dbReference type="eggNOG" id="ENOG50318ZT">
    <property type="taxonomic scope" value="Bacteria"/>
</dbReference>
<evidence type="ECO:0008006" key="4">
    <source>
        <dbReference type="Google" id="ProtNLM"/>
    </source>
</evidence>
<dbReference type="Proteomes" id="UP000015388">
    <property type="component" value="Chromosome"/>
</dbReference>
<reference evidence="2 3" key="1">
    <citation type="submission" date="2012-11" db="EMBL/GenBank/DDBJ databases">
        <title>The complete genome sequence of Corynebacterium maris Coryn-1 (=DSM 45190).</title>
        <authorList>
            <person name="Schaffert L."/>
            <person name="Albersmeier A."/>
            <person name="Kalinowski J."/>
            <person name="Ruckert C."/>
        </authorList>
    </citation>
    <scope>NUCLEOTIDE SEQUENCE [LARGE SCALE GENOMIC DNA]</scope>
    <source>
        <strain evidence="3">Coryn-1</strain>
    </source>
</reference>
<organism evidence="2 3">
    <name type="scientific">Corynebacterium maris DSM 45190</name>
    <dbReference type="NCBI Taxonomy" id="1224163"/>
    <lineage>
        <taxon>Bacteria</taxon>
        <taxon>Bacillati</taxon>
        <taxon>Actinomycetota</taxon>
        <taxon>Actinomycetes</taxon>
        <taxon>Mycobacteriales</taxon>
        <taxon>Corynebacteriaceae</taxon>
        <taxon>Corynebacterium</taxon>
    </lineage>
</organism>
<feature type="signal peptide" evidence="1">
    <location>
        <begin position="1"/>
        <end position="20"/>
    </location>
</feature>
<protein>
    <recommendedName>
        <fullName evidence="4">Secreted protein</fullName>
    </recommendedName>
</protein>
<dbReference type="PATRIC" id="fig|1224163.3.peg.947"/>
<gene>
    <name evidence="2" type="ORF">B841_04725</name>
</gene>
<accession>S5STP9</accession>
<evidence type="ECO:0000313" key="3">
    <source>
        <dbReference type="Proteomes" id="UP000015388"/>
    </source>
</evidence>
<dbReference type="EMBL" id="CP003924">
    <property type="protein sequence ID" value="AGS34422.1"/>
    <property type="molecule type" value="Genomic_DNA"/>
</dbReference>
<name>S5STP9_9CORY</name>
<dbReference type="AlphaFoldDB" id="S5STP9"/>
<keyword evidence="1" id="KW-0732">Signal</keyword>
<evidence type="ECO:0000313" key="2">
    <source>
        <dbReference type="EMBL" id="AGS34422.1"/>
    </source>
</evidence>
<dbReference type="STRING" id="1224163.B841_04725"/>
<sequence length="189" mass="20236">MFVIILFVAALAVTWSLARATPVETVAESSNTQVITAVEREEQIVLLSAATQGLSEETRSSTLFGRNVPGSGRTEFVQYSYSAKIGIEGGEVSIEETGEDEFLITVPEFIVIGNSDAEFKTVLDNAGVLGAMTDKIDTADTISGILNEATMAKEVIALNQGLLEDQARLFYTGIINGVDDNATVEFAFN</sequence>